<reference evidence="3 4" key="1">
    <citation type="submission" date="2015-09" db="EMBL/GenBank/DDBJ databases">
        <authorList>
            <consortium name="Pathogen Informatics"/>
        </authorList>
    </citation>
    <scope>NUCLEOTIDE SEQUENCE [LARGE SCALE GENOMIC DNA]</scope>
    <source>
        <strain evidence="3 4">2789STDY5834878</strain>
    </source>
</reference>
<sequence length="618" mass="66904">MFFRKRLSGLDVKIKKTAVGVLLVAIVAGSVFAGTSLRAGAYSKTQDVLNELLGAAKPYGVVAEEFKNGNHNQTCFATNKLVITDQWMSAWLDMSVGTTYIKSFDNSGSSEVNVDRNAFNNLVLGTDYDYEPRENKYYIKDANGKRTGAVINVANCKDTINVYYAEDYMDVTAALDNVYDNFKAYSDTPDSEADIVIGAYDDRKIDLASFKNKQIVVVNMYANNYIDWQGKEVSSYYGEGQLNITNKAQGQFVIINLLGGDGDADIKRFSINGKNTGGLTDVDVSDTVIFNAVNVTGNINIGEVCGIVVAPKADITLTSTCNGRAISKSFVNVNGQMHFISDNQQQETTQKETTSVAQSSSETTKSEETTTAQETTKSNEITTAQETTKSNETTTAQETTKSNEATTAQEITKSNETTVAQETTKSNETTVAQETTKSNETTVAQETTKSNETTVAQETTKSNETTVDAGKETKPTKPESNETTAAQETTKSNETTVDAGKETKPTKPESNETTAVNETTKSNETTVDSNKQTKEHTTSSTQVTKKTGEVAGDEELVTGKEDETVDGSRVRKAGEVAADEEVVKTGDNNHVWVYIVILVAAAVISGTVIVISKKSNKR</sequence>
<evidence type="ECO:0000313" key="3">
    <source>
        <dbReference type="EMBL" id="CUQ80218.1"/>
    </source>
</evidence>
<dbReference type="PANTHER" id="PTHR39414:SF2">
    <property type="entry name" value="FLOCCULATION PROTEIN FLO11-LIKE"/>
    <property type="match status" value="1"/>
</dbReference>
<dbReference type="AlphaFoldDB" id="A0A174Z7K3"/>
<evidence type="ECO:0000313" key="4">
    <source>
        <dbReference type="Proteomes" id="UP000095780"/>
    </source>
</evidence>
<keyword evidence="2" id="KW-0812">Transmembrane</keyword>
<feature type="compositionally biased region" description="Basic and acidic residues" evidence="1">
    <location>
        <begin position="557"/>
        <end position="568"/>
    </location>
</feature>
<dbReference type="RefSeq" id="WP_055285789.1">
    <property type="nucleotide sequence ID" value="NZ_CABIXW010000001.1"/>
</dbReference>
<feature type="compositionally biased region" description="Polar residues" evidence="1">
    <location>
        <begin position="481"/>
        <end position="496"/>
    </location>
</feature>
<gene>
    <name evidence="3" type="ORF">ERS852492_00392</name>
</gene>
<keyword evidence="2" id="KW-0472">Membrane</keyword>
<accession>A0A174Z7K3</accession>
<evidence type="ECO:0000256" key="1">
    <source>
        <dbReference type="SAM" id="MobiDB-lite"/>
    </source>
</evidence>
<feature type="compositionally biased region" description="Polar residues" evidence="1">
    <location>
        <begin position="379"/>
        <end position="466"/>
    </location>
</feature>
<feature type="compositionally biased region" description="Low complexity" evidence="1">
    <location>
        <begin position="344"/>
        <end position="378"/>
    </location>
</feature>
<protein>
    <submittedName>
        <fullName evidence="3">Type IV secretory pathway, VirB10 components</fullName>
    </submittedName>
</protein>
<feature type="region of interest" description="Disordered" evidence="1">
    <location>
        <begin position="341"/>
        <end position="568"/>
    </location>
</feature>
<organism evidence="3 4">
    <name type="scientific">Lachnospira eligens</name>
    <dbReference type="NCBI Taxonomy" id="39485"/>
    <lineage>
        <taxon>Bacteria</taxon>
        <taxon>Bacillati</taxon>
        <taxon>Bacillota</taxon>
        <taxon>Clostridia</taxon>
        <taxon>Lachnospirales</taxon>
        <taxon>Lachnospiraceae</taxon>
        <taxon>Lachnospira</taxon>
    </lineage>
</organism>
<proteinExistence type="predicted"/>
<dbReference type="EMBL" id="CZBV01000001">
    <property type="protein sequence ID" value="CUQ80218.1"/>
    <property type="molecule type" value="Genomic_DNA"/>
</dbReference>
<feature type="compositionally biased region" description="Polar residues" evidence="1">
    <location>
        <begin position="511"/>
        <end position="530"/>
    </location>
</feature>
<keyword evidence="2" id="KW-1133">Transmembrane helix</keyword>
<evidence type="ECO:0000256" key="2">
    <source>
        <dbReference type="SAM" id="Phobius"/>
    </source>
</evidence>
<feature type="compositionally biased region" description="Basic and acidic residues" evidence="1">
    <location>
        <begin position="469"/>
        <end position="480"/>
    </location>
</feature>
<feature type="compositionally biased region" description="Basic and acidic residues" evidence="1">
    <location>
        <begin position="499"/>
        <end position="510"/>
    </location>
</feature>
<feature type="transmembrane region" description="Helical" evidence="2">
    <location>
        <begin position="591"/>
        <end position="611"/>
    </location>
</feature>
<dbReference type="Proteomes" id="UP000095780">
    <property type="component" value="Unassembled WGS sequence"/>
</dbReference>
<dbReference type="PANTHER" id="PTHR39414">
    <property type="entry name" value="SERINE/ARGININE REPETITIVE MATRIX PROTEIN 5-RELATED"/>
    <property type="match status" value="1"/>
</dbReference>
<name>A0A174Z7K3_9FIRM</name>